<feature type="compositionally biased region" description="Basic and acidic residues" evidence="2">
    <location>
        <begin position="94"/>
        <end position="107"/>
    </location>
</feature>
<dbReference type="AlphaFoldDB" id="A0A2R5LLV6"/>
<sequence>MADSSLDQFFAKKDKSKKAKTKSKVTSEQIAKKIQEDPGKKDEKSQKKDKAENSTGKVSATIPSLEQEDEEWKDFEEEKERDYSGLRIHALTLAEKEKEEEGAKEGQMEDENADSPSQGEQQSGPWKVQSGMAAAADSCAPPEPEPEPEPVPEPEPKETKPTQPQAYRPPHLRSSSGRTQSTPGGGGGRRGNHTTYDFTSEEQFPCLGAAVDGSKVRQGESVDRSFTSVKHGLRNREDISQQHVKLDLENKYSALHQGDNN</sequence>
<feature type="compositionally biased region" description="Basic and acidic residues" evidence="2">
    <location>
        <begin position="214"/>
        <end position="223"/>
    </location>
</feature>
<reference evidence="3" key="1">
    <citation type="submission" date="2018-03" db="EMBL/GenBank/DDBJ databases">
        <title>The relapsing fever spirochete Borrelia turicatae persists in the highly oxidative environment of its soft-bodied tick vector.</title>
        <authorList>
            <person name="Bourret T.J."/>
            <person name="Boyle W.K."/>
            <person name="Valenzuela J.G."/>
            <person name="Oliveira F."/>
            <person name="Lopez J.E."/>
        </authorList>
    </citation>
    <scope>NUCLEOTIDE SEQUENCE</scope>
    <source>
        <strain evidence="3">Kansas strain/isolate</strain>
        <tissue evidence="3">Salivary glands</tissue>
    </source>
</reference>
<feature type="region of interest" description="Disordered" evidence="2">
    <location>
        <begin position="213"/>
        <end position="238"/>
    </location>
</feature>
<feature type="compositionally biased region" description="Basic residues" evidence="2">
    <location>
        <begin position="14"/>
        <end position="23"/>
    </location>
</feature>
<evidence type="ECO:0000256" key="1">
    <source>
        <dbReference type="ARBA" id="ARBA00006062"/>
    </source>
</evidence>
<feature type="compositionally biased region" description="Polar residues" evidence="2">
    <location>
        <begin position="53"/>
        <end position="64"/>
    </location>
</feature>
<dbReference type="KEGG" id="oti:135385501"/>
<organism evidence="3">
    <name type="scientific">Ornithodoros turicata</name>
    <dbReference type="NCBI Taxonomy" id="34597"/>
    <lineage>
        <taxon>Eukaryota</taxon>
        <taxon>Metazoa</taxon>
        <taxon>Ecdysozoa</taxon>
        <taxon>Arthropoda</taxon>
        <taxon>Chelicerata</taxon>
        <taxon>Arachnida</taxon>
        <taxon>Acari</taxon>
        <taxon>Parasitiformes</taxon>
        <taxon>Ixodida</taxon>
        <taxon>Ixodoidea</taxon>
        <taxon>Argasidae</taxon>
        <taxon>Ornithodorinae</taxon>
        <taxon>Ornithodoros</taxon>
    </lineage>
</organism>
<feature type="region of interest" description="Disordered" evidence="2">
    <location>
        <begin position="1"/>
        <end position="200"/>
    </location>
</feature>
<dbReference type="EMBL" id="GGLE01006380">
    <property type="protein sequence ID" value="MBY10506.1"/>
    <property type="molecule type" value="Transcribed_RNA"/>
</dbReference>
<dbReference type="InterPro" id="IPR026806">
    <property type="entry name" value="CDV3"/>
</dbReference>
<dbReference type="GeneID" id="135385501"/>
<name>A0A2R5LLV6_9ACAR</name>
<dbReference type="RefSeq" id="XP_064470920.1">
    <property type="nucleotide sequence ID" value="XM_064614850.1"/>
</dbReference>
<accession>A0A2R5LLV6</accession>
<evidence type="ECO:0000313" key="3">
    <source>
        <dbReference type="EMBL" id="MBY10506.1"/>
    </source>
</evidence>
<comment type="similarity">
    <text evidence="1">Belongs to the CDV3 family.</text>
</comment>
<feature type="compositionally biased region" description="Basic and acidic residues" evidence="2">
    <location>
        <begin position="30"/>
        <end position="52"/>
    </location>
</feature>
<dbReference type="Pfam" id="PF15359">
    <property type="entry name" value="CDV3"/>
    <property type="match status" value="1"/>
</dbReference>
<evidence type="ECO:0000256" key="2">
    <source>
        <dbReference type="SAM" id="MobiDB-lite"/>
    </source>
</evidence>
<protein>
    <submittedName>
        <fullName evidence="3">Putative peptidase m23</fullName>
    </submittedName>
</protein>
<feature type="compositionally biased region" description="Polar residues" evidence="2">
    <location>
        <begin position="114"/>
        <end position="124"/>
    </location>
</feature>
<dbReference type="PANTHER" id="PTHR16284:SF13">
    <property type="entry name" value="PROTEIN CDV3 HOMOLOG"/>
    <property type="match status" value="1"/>
</dbReference>
<dbReference type="PANTHER" id="PTHR16284">
    <property type="entry name" value="PROTEIN CDV3 HOMOLOG"/>
    <property type="match status" value="1"/>
</dbReference>
<feature type="compositionally biased region" description="Low complexity" evidence="2">
    <location>
        <begin position="173"/>
        <end position="182"/>
    </location>
</feature>
<dbReference type="GO" id="GO:0005737">
    <property type="term" value="C:cytoplasm"/>
    <property type="evidence" value="ECO:0007669"/>
    <property type="project" value="TreeGrafter"/>
</dbReference>
<feature type="compositionally biased region" description="Acidic residues" evidence="2">
    <location>
        <begin position="66"/>
        <end position="75"/>
    </location>
</feature>
<proteinExistence type="inferred from homology"/>